<proteinExistence type="predicted"/>
<dbReference type="InterPro" id="IPR003656">
    <property type="entry name" value="Znf_BED"/>
</dbReference>
<evidence type="ECO:0000256" key="3">
    <source>
        <dbReference type="ARBA" id="ARBA00022771"/>
    </source>
</evidence>
<dbReference type="AlphaFoldDB" id="A0AAE0IBD6"/>
<feature type="domain" description="BED-type" evidence="9">
    <location>
        <begin position="73"/>
        <end position="132"/>
    </location>
</feature>
<evidence type="ECO:0000256" key="1">
    <source>
        <dbReference type="ARBA" id="ARBA00004123"/>
    </source>
</evidence>
<evidence type="ECO:0000256" key="5">
    <source>
        <dbReference type="ARBA" id="ARBA00023242"/>
    </source>
</evidence>
<dbReference type="SMART" id="SM00355">
    <property type="entry name" value="ZnF_C2H2"/>
    <property type="match status" value="2"/>
</dbReference>
<dbReference type="PROSITE" id="PS50808">
    <property type="entry name" value="ZF_BED"/>
    <property type="match status" value="1"/>
</dbReference>
<dbReference type="FunFam" id="3.30.160.60:FF:000354">
    <property type="entry name" value="C2H2 finger domain-containing protein"/>
    <property type="match status" value="1"/>
</dbReference>
<comment type="subcellular location">
    <subcellularLocation>
        <location evidence="1">Nucleus</location>
    </subcellularLocation>
</comment>
<reference evidence="10" key="1">
    <citation type="journal article" date="2023" name="Mol. Phylogenet. Evol.">
        <title>Genome-scale phylogeny and comparative genomics of the fungal order Sordariales.</title>
        <authorList>
            <person name="Hensen N."/>
            <person name="Bonometti L."/>
            <person name="Westerberg I."/>
            <person name="Brannstrom I.O."/>
            <person name="Guillou S."/>
            <person name="Cros-Aarteil S."/>
            <person name="Calhoun S."/>
            <person name="Haridas S."/>
            <person name="Kuo A."/>
            <person name="Mondo S."/>
            <person name="Pangilinan J."/>
            <person name="Riley R."/>
            <person name="LaButti K."/>
            <person name="Andreopoulos B."/>
            <person name="Lipzen A."/>
            <person name="Chen C."/>
            <person name="Yan M."/>
            <person name="Daum C."/>
            <person name="Ng V."/>
            <person name="Clum A."/>
            <person name="Steindorff A."/>
            <person name="Ohm R.A."/>
            <person name="Martin F."/>
            <person name="Silar P."/>
            <person name="Natvig D.O."/>
            <person name="Lalanne C."/>
            <person name="Gautier V."/>
            <person name="Ament-Velasquez S.L."/>
            <person name="Kruys A."/>
            <person name="Hutchinson M.I."/>
            <person name="Powell A.J."/>
            <person name="Barry K."/>
            <person name="Miller A.N."/>
            <person name="Grigoriev I.V."/>
            <person name="Debuchy R."/>
            <person name="Gladieux P."/>
            <person name="Hiltunen Thoren M."/>
            <person name="Johannesson H."/>
        </authorList>
    </citation>
    <scope>NUCLEOTIDE SEQUENCE</scope>
    <source>
        <strain evidence="10">CBS 118394</strain>
    </source>
</reference>
<dbReference type="GO" id="GO:0003677">
    <property type="term" value="F:DNA binding"/>
    <property type="evidence" value="ECO:0007669"/>
    <property type="project" value="InterPro"/>
</dbReference>
<feature type="compositionally biased region" description="Polar residues" evidence="7">
    <location>
        <begin position="296"/>
        <end position="306"/>
    </location>
</feature>
<gene>
    <name evidence="10" type="ORF">B0H66DRAFT_182264</name>
</gene>
<dbReference type="PROSITE" id="PS00028">
    <property type="entry name" value="ZINC_FINGER_C2H2_1"/>
    <property type="match status" value="1"/>
</dbReference>
<evidence type="ECO:0000256" key="4">
    <source>
        <dbReference type="ARBA" id="ARBA00022833"/>
    </source>
</evidence>
<comment type="caution">
    <text evidence="10">The sequence shown here is derived from an EMBL/GenBank/DDBJ whole genome shotgun (WGS) entry which is preliminary data.</text>
</comment>
<evidence type="ECO:0000313" key="11">
    <source>
        <dbReference type="Proteomes" id="UP001283341"/>
    </source>
</evidence>
<organism evidence="10 11">
    <name type="scientific">Apodospora peruviana</name>
    <dbReference type="NCBI Taxonomy" id="516989"/>
    <lineage>
        <taxon>Eukaryota</taxon>
        <taxon>Fungi</taxon>
        <taxon>Dikarya</taxon>
        <taxon>Ascomycota</taxon>
        <taxon>Pezizomycotina</taxon>
        <taxon>Sordariomycetes</taxon>
        <taxon>Sordariomycetidae</taxon>
        <taxon>Sordariales</taxon>
        <taxon>Lasiosphaeriaceae</taxon>
        <taxon>Apodospora</taxon>
    </lineage>
</organism>
<dbReference type="InterPro" id="IPR036236">
    <property type="entry name" value="Znf_C2H2_sf"/>
</dbReference>
<accession>A0AAE0IBD6</accession>
<evidence type="ECO:0000256" key="6">
    <source>
        <dbReference type="PROSITE-ProRule" id="PRU00042"/>
    </source>
</evidence>
<feature type="domain" description="C2H2-type" evidence="8">
    <location>
        <begin position="102"/>
        <end position="130"/>
    </location>
</feature>
<dbReference type="Pfam" id="PF00096">
    <property type="entry name" value="zf-C2H2"/>
    <property type="match status" value="1"/>
</dbReference>
<dbReference type="PROSITE" id="PS50157">
    <property type="entry name" value="ZINC_FINGER_C2H2_2"/>
    <property type="match status" value="1"/>
</dbReference>
<evidence type="ECO:0000259" key="8">
    <source>
        <dbReference type="PROSITE" id="PS50157"/>
    </source>
</evidence>
<dbReference type="PANTHER" id="PTHR23215:SF0">
    <property type="entry name" value="BUB3-INTERACTING AND GLEBS MOTIF-CONTAINING PROTEIN ZNF207"/>
    <property type="match status" value="1"/>
</dbReference>
<evidence type="ECO:0008006" key="12">
    <source>
        <dbReference type="Google" id="ProtNLM"/>
    </source>
</evidence>
<dbReference type="Proteomes" id="UP001283341">
    <property type="component" value="Unassembled WGS sequence"/>
</dbReference>
<keyword evidence="5" id="KW-0539">Nucleus</keyword>
<dbReference type="CDD" id="cd20908">
    <property type="entry name" value="SUF4-like"/>
    <property type="match status" value="1"/>
</dbReference>
<feature type="compositionally biased region" description="Low complexity" evidence="7">
    <location>
        <begin position="356"/>
        <end position="368"/>
    </location>
</feature>
<dbReference type="PANTHER" id="PTHR23215">
    <property type="entry name" value="ZINC FINGER PROTEIN 207"/>
    <property type="match status" value="1"/>
</dbReference>
<dbReference type="GO" id="GO:0005634">
    <property type="term" value="C:nucleus"/>
    <property type="evidence" value="ECO:0007669"/>
    <property type="project" value="UniProtKB-SubCell"/>
</dbReference>
<dbReference type="SUPFAM" id="SSF57667">
    <property type="entry name" value="beta-beta-alpha zinc fingers"/>
    <property type="match status" value="1"/>
</dbReference>
<keyword evidence="4" id="KW-0862">Zinc</keyword>
<feature type="region of interest" description="Disordered" evidence="7">
    <location>
        <begin position="273"/>
        <end position="324"/>
    </location>
</feature>
<feature type="compositionally biased region" description="Low complexity" evidence="7">
    <location>
        <begin position="315"/>
        <end position="324"/>
    </location>
</feature>
<keyword evidence="2" id="KW-0479">Metal-binding</keyword>
<feature type="region of interest" description="Disordered" evidence="7">
    <location>
        <begin position="220"/>
        <end position="243"/>
    </location>
</feature>
<feature type="compositionally biased region" description="Pro residues" evidence="7">
    <location>
        <begin position="273"/>
        <end position="285"/>
    </location>
</feature>
<dbReference type="EMBL" id="JAUEDM010000003">
    <property type="protein sequence ID" value="KAK3321855.1"/>
    <property type="molecule type" value="Genomic_DNA"/>
</dbReference>
<evidence type="ECO:0000313" key="10">
    <source>
        <dbReference type="EMBL" id="KAK3321855.1"/>
    </source>
</evidence>
<dbReference type="InterPro" id="IPR013087">
    <property type="entry name" value="Znf_C2H2_type"/>
</dbReference>
<dbReference type="Gene3D" id="3.30.160.60">
    <property type="entry name" value="Classic Zinc Finger"/>
    <property type="match status" value="1"/>
</dbReference>
<dbReference type="GO" id="GO:0008270">
    <property type="term" value="F:zinc ion binding"/>
    <property type="evidence" value="ECO:0007669"/>
    <property type="project" value="UniProtKB-KW"/>
</dbReference>
<protein>
    <recommendedName>
        <fullName evidence="12">Zinc finger protein</fullName>
    </recommendedName>
</protein>
<name>A0AAE0IBD6_9PEZI</name>
<sequence length="403" mass="43612">MILEGACFVAPQPDRGFELESVIPCVFQRLPHHHIVPHQSDSLGISRSVHSVTCVQPSATMGGKKRKHPDLEELLDRPWCYYCEREFEDLKLLISHQKAKHFRCDRCGKRLNTAGGLSVHMNQVHKENLSNVENALPNRQGLDIEIFGMEGIPEDIQNQHKERIRENFFRDQQQRYAATGNPPPGQSGVQGVTKKIKIETAEELKARLAAHRARKLAAANGNPAVPVDGQSPSQITSPFPAPQAGYPYPPASVPGVPGVPAVPGFSPSQAYPPVYPSGPSPPPGAPGAFNLPARPPSNTLPASTLPQRPGYYQNAPGAPATGYPAGASTVDELVSGGARQADVIDQMIRMAEAGVKPAQGAPEQAAAQKKGKKDKARMVYDDQETSPEEKMALLPRYRVPIVA</sequence>
<keyword evidence="11" id="KW-1185">Reference proteome</keyword>
<evidence type="ECO:0000256" key="7">
    <source>
        <dbReference type="SAM" id="MobiDB-lite"/>
    </source>
</evidence>
<feature type="region of interest" description="Disordered" evidence="7">
    <location>
        <begin position="354"/>
        <end position="387"/>
    </location>
</feature>
<keyword evidence="3 6" id="KW-0863">Zinc-finger</keyword>
<evidence type="ECO:0000259" key="9">
    <source>
        <dbReference type="PROSITE" id="PS50808"/>
    </source>
</evidence>
<reference evidence="10" key="2">
    <citation type="submission" date="2023-06" db="EMBL/GenBank/DDBJ databases">
        <authorList>
            <consortium name="Lawrence Berkeley National Laboratory"/>
            <person name="Haridas S."/>
            <person name="Hensen N."/>
            <person name="Bonometti L."/>
            <person name="Westerberg I."/>
            <person name="Brannstrom I.O."/>
            <person name="Guillou S."/>
            <person name="Cros-Aarteil S."/>
            <person name="Calhoun S."/>
            <person name="Kuo A."/>
            <person name="Mondo S."/>
            <person name="Pangilinan J."/>
            <person name="Riley R."/>
            <person name="Labutti K."/>
            <person name="Andreopoulos B."/>
            <person name="Lipzen A."/>
            <person name="Chen C."/>
            <person name="Yanf M."/>
            <person name="Daum C."/>
            <person name="Ng V."/>
            <person name="Clum A."/>
            <person name="Steindorff A."/>
            <person name="Ohm R."/>
            <person name="Martin F."/>
            <person name="Silar P."/>
            <person name="Natvig D."/>
            <person name="Lalanne C."/>
            <person name="Gautier V."/>
            <person name="Ament-Velasquez S.L."/>
            <person name="Kruys A."/>
            <person name="Hutchinson M.I."/>
            <person name="Powell A.J."/>
            <person name="Barry K."/>
            <person name="Miller A.N."/>
            <person name="Grigoriev I.V."/>
            <person name="Debuchy R."/>
            <person name="Gladieux P."/>
            <person name="Thoren M.H."/>
            <person name="Johannesson H."/>
        </authorList>
    </citation>
    <scope>NUCLEOTIDE SEQUENCE</scope>
    <source>
        <strain evidence="10">CBS 118394</strain>
    </source>
</reference>
<evidence type="ECO:0000256" key="2">
    <source>
        <dbReference type="ARBA" id="ARBA00022723"/>
    </source>
</evidence>